<dbReference type="Proteomes" id="UP001163846">
    <property type="component" value="Unassembled WGS sequence"/>
</dbReference>
<feature type="chain" id="PRO_5041266624" evidence="2">
    <location>
        <begin position="26"/>
        <end position="102"/>
    </location>
</feature>
<reference evidence="3" key="1">
    <citation type="submission" date="2022-08" db="EMBL/GenBank/DDBJ databases">
        <authorList>
            <consortium name="DOE Joint Genome Institute"/>
            <person name="Min B."/>
            <person name="Riley R."/>
            <person name="Sierra-Patev S."/>
            <person name="Naranjo-Ortiz M."/>
            <person name="Looney B."/>
            <person name="Konkel Z."/>
            <person name="Slot J.C."/>
            <person name="Sakamoto Y."/>
            <person name="Steenwyk J.L."/>
            <person name="Rokas A."/>
            <person name="Carro J."/>
            <person name="Camarero S."/>
            <person name="Ferreira P."/>
            <person name="Molpeceres G."/>
            <person name="Ruiz-Duenas F.J."/>
            <person name="Serrano A."/>
            <person name="Henrissat B."/>
            <person name="Drula E."/>
            <person name="Hughes K.W."/>
            <person name="Mata J.L."/>
            <person name="Ishikawa N.K."/>
            <person name="Vargas-Isla R."/>
            <person name="Ushijima S."/>
            <person name="Smith C.A."/>
            <person name="Ahrendt S."/>
            <person name="Andreopoulos W."/>
            <person name="He G."/>
            <person name="Labutti K."/>
            <person name="Lipzen A."/>
            <person name="Ng V."/>
            <person name="Sandor L."/>
            <person name="Barry K."/>
            <person name="Martinez A.T."/>
            <person name="Xiao Y."/>
            <person name="Gibbons J.G."/>
            <person name="Terashima K."/>
            <person name="Hibbett D.S."/>
            <person name="Grigoriev I.V."/>
        </authorList>
    </citation>
    <scope>NUCLEOTIDE SEQUENCE</scope>
    <source>
        <strain evidence="3">TFB9207</strain>
    </source>
</reference>
<sequence length="102" mass="11526">MLMISVHVSTQDFLFLAAGLLLVKASKDTQCNISHDISKNGRCEDALHNTMYMKGECMRPPTRHASKKEEDMTMGTETSNCSEHGLTLERPLSRPWKRSEQS</sequence>
<proteinExistence type="predicted"/>
<organism evidence="3 4">
    <name type="scientific">Lentinula raphanica</name>
    <dbReference type="NCBI Taxonomy" id="153919"/>
    <lineage>
        <taxon>Eukaryota</taxon>
        <taxon>Fungi</taxon>
        <taxon>Dikarya</taxon>
        <taxon>Basidiomycota</taxon>
        <taxon>Agaricomycotina</taxon>
        <taxon>Agaricomycetes</taxon>
        <taxon>Agaricomycetidae</taxon>
        <taxon>Agaricales</taxon>
        <taxon>Marasmiineae</taxon>
        <taxon>Omphalotaceae</taxon>
        <taxon>Lentinula</taxon>
    </lineage>
</organism>
<evidence type="ECO:0000256" key="2">
    <source>
        <dbReference type="SAM" id="SignalP"/>
    </source>
</evidence>
<gene>
    <name evidence="3" type="ORF">F5878DRAFT_137969</name>
</gene>
<comment type="caution">
    <text evidence="3">The sequence shown here is derived from an EMBL/GenBank/DDBJ whole genome shotgun (WGS) entry which is preliminary data.</text>
</comment>
<dbReference type="EMBL" id="MU805955">
    <property type="protein sequence ID" value="KAJ3844353.1"/>
    <property type="molecule type" value="Genomic_DNA"/>
</dbReference>
<keyword evidence="2" id="KW-0732">Signal</keyword>
<keyword evidence="4" id="KW-1185">Reference proteome</keyword>
<evidence type="ECO:0000313" key="3">
    <source>
        <dbReference type="EMBL" id="KAJ3844353.1"/>
    </source>
</evidence>
<name>A0AA38PJZ9_9AGAR</name>
<feature type="region of interest" description="Disordered" evidence="1">
    <location>
        <begin position="56"/>
        <end position="102"/>
    </location>
</feature>
<accession>A0AA38PJZ9</accession>
<protein>
    <submittedName>
        <fullName evidence="3">Uncharacterized protein</fullName>
    </submittedName>
</protein>
<feature type="signal peptide" evidence="2">
    <location>
        <begin position="1"/>
        <end position="25"/>
    </location>
</feature>
<evidence type="ECO:0000313" key="4">
    <source>
        <dbReference type="Proteomes" id="UP001163846"/>
    </source>
</evidence>
<dbReference type="AlphaFoldDB" id="A0AA38PJZ9"/>
<evidence type="ECO:0000256" key="1">
    <source>
        <dbReference type="SAM" id="MobiDB-lite"/>
    </source>
</evidence>